<proteinExistence type="predicted"/>
<gene>
    <name evidence="1" type="ORF">C4K04_3774</name>
</gene>
<evidence type="ECO:0000313" key="2">
    <source>
        <dbReference type="Proteomes" id="UP000268048"/>
    </source>
</evidence>
<sequence length="53" mass="6116">MIHKKTPGGFAPRRFFIFTMIPVPKFAGLRRSLLQQVYQLLGRVQPMPVLCET</sequence>
<name>A0A3G7TQR8_9PSED</name>
<accession>A0A3G7TQR8</accession>
<dbReference type="EMBL" id="CP027753">
    <property type="protein sequence ID" value="AZE49444.1"/>
    <property type="molecule type" value="Genomic_DNA"/>
</dbReference>
<dbReference type="Proteomes" id="UP000268048">
    <property type="component" value="Chromosome"/>
</dbReference>
<reference evidence="1 2" key="1">
    <citation type="submission" date="2018-03" db="EMBL/GenBank/DDBJ databases">
        <title>Diversity of phytobeneficial traits revealed by whole-genome analysis of worldwide-isolated phenazine-producing Pseudomonas spp.</title>
        <authorList>
            <person name="Biessy A."/>
            <person name="Novinscak A."/>
            <person name="Blom J."/>
            <person name="Leger G."/>
            <person name="Thomashow L.S."/>
            <person name="Cazorla F.M."/>
            <person name="Josic D."/>
            <person name="Filion M."/>
        </authorList>
    </citation>
    <scope>NUCLEOTIDE SEQUENCE [LARGE SCALE GENOMIC DNA]</scope>
    <source>
        <strain evidence="1 2">B25</strain>
    </source>
</reference>
<protein>
    <submittedName>
        <fullName evidence="1">Uncharacterized protein</fullName>
    </submittedName>
</protein>
<dbReference type="AlphaFoldDB" id="A0A3G7TQR8"/>
<organism evidence="1 2">
    <name type="scientific">Pseudomonas chlororaphis</name>
    <dbReference type="NCBI Taxonomy" id="587753"/>
    <lineage>
        <taxon>Bacteria</taxon>
        <taxon>Pseudomonadati</taxon>
        <taxon>Pseudomonadota</taxon>
        <taxon>Gammaproteobacteria</taxon>
        <taxon>Pseudomonadales</taxon>
        <taxon>Pseudomonadaceae</taxon>
        <taxon>Pseudomonas</taxon>
    </lineage>
</organism>
<evidence type="ECO:0000313" key="1">
    <source>
        <dbReference type="EMBL" id="AZE49444.1"/>
    </source>
</evidence>